<evidence type="ECO:0000256" key="4">
    <source>
        <dbReference type="ARBA" id="ARBA00022692"/>
    </source>
</evidence>
<evidence type="ECO:0000256" key="7">
    <source>
        <dbReference type="SAM" id="MobiDB-lite"/>
    </source>
</evidence>
<dbReference type="PANTHER" id="PTHR31645">
    <property type="entry name" value="OLIGOPEPTIDE TRANSPORTER YGL114W-RELATED"/>
    <property type="match status" value="1"/>
</dbReference>
<gene>
    <name evidence="9" type="ORF">PVL29_004603</name>
</gene>
<keyword evidence="4 8" id="KW-0812">Transmembrane</keyword>
<comment type="caution">
    <text evidence="9">The sequence shown here is derived from an EMBL/GenBank/DDBJ whole genome shotgun (WGS) entry which is preliminary data.</text>
</comment>
<feature type="transmembrane region" description="Helical" evidence="8">
    <location>
        <begin position="42"/>
        <end position="65"/>
    </location>
</feature>
<dbReference type="Pfam" id="PF03169">
    <property type="entry name" value="OPT"/>
    <property type="match status" value="1"/>
</dbReference>
<evidence type="ECO:0000313" key="10">
    <source>
        <dbReference type="Proteomes" id="UP001168098"/>
    </source>
</evidence>
<name>A0AA39A8G0_VITRO</name>
<dbReference type="GO" id="GO:0035673">
    <property type="term" value="F:oligopeptide transmembrane transporter activity"/>
    <property type="evidence" value="ECO:0007669"/>
    <property type="project" value="InterPro"/>
</dbReference>
<dbReference type="AlphaFoldDB" id="A0AA39A8G0"/>
<feature type="transmembrane region" description="Helical" evidence="8">
    <location>
        <begin position="209"/>
        <end position="227"/>
    </location>
</feature>
<dbReference type="InterPro" id="IPR004813">
    <property type="entry name" value="OPT"/>
</dbReference>
<keyword evidence="10" id="KW-1185">Reference proteome</keyword>
<organism evidence="9 10">
    <name type="scientific">Vitis rotundifolia</name>
    <name type="common">Muscadine grape</name>
    <dbReference type="NCBI Taxonomy" id="103349"/>
    <lineage>
        <taxon>Eukaryota</taxon>
        <taxon>Viridiplantae</taxon>
        <taxon>Streptophyta</taxon>
        <taxon>Embryophyta</taxon>
        <taxon>Tracheophyta</taxon>
        <taxon>Spermatophyta</taxon>
        <taxon>Magnoliopsida</taxon>
        <taxon>eudicotyledons</taxon>
        <taxon>Gunneridae</taxon>
        <taxon>Pentapetalae</taxon>
        <taxon>rosids</taxon>
        <taxon>Vitales</taxon>
        <taxon>Vitaceae</taxon>
        <taxon>Viteae</taxon>
        <taxon>Vitis</taxon>
    </lineage>
</organism>
<evidence type="ECO:0000256" key="5">
    <source>
        <dbReference type="ARBA" id="ARBA00022989"/>
    </source>
</evidence>
<evidence type="ECO:0000256" key="3">
    <source>
        <dbReference type="ARBA" id="ARBA00022448"/>
    </source>
</evidence>
<feature type="region of interest" description="Disordered" evidence="7">
    <location>
        <begin position="1"/>
        <end position="27"/>
    </location>
</feature>
<comment type="subcellular location">
    <subcellularLocation>
        <location evidence="1">Membrane</location>
        <topology evidence="1">Multi-pass membrane protein</topology>
    </subcellularLocation>
</comment>
<evidence type="ECO:0000256" key="8">
    <source>
        <dbReference type="SAM" id="Phobius"/>
    </source>
</evidence>
<keyword evidence="6 8" id="KW-0472">Membrane</keyword>
<dbReference type="GO" id="GO:0016020">
    <property type="term" value="C:membrane"/>
    <property type="evidence" value="ECO:0007669"/>
    <property type="project" value="UniProtKB-SubCell"/>
</dbReference>
<reference evidence="9 10" key="1">
    <citation type="journal article" date="2023" name="BMC Biotechnol.">
        <title>Vitis rotundifolia cv Carlos genome sequencing.</title>
        <authorList>
            <person name="Huff M."/>
            <person name="Hulse-Kemp A."/>
            <person name="Scheffler B."/>
            <person name="Youngblood R."/>
            <person name="Simpson S."/>
            <person name="Babiker E."/>
            <person name="Staton M."/>
        </authorList>
    </citation>
    <scope>NUCLEOTIDE SEQUENCE [LARGE SCALE GENOMIC DNA]</scope>
    <source>
        <tissue evidence="9">Leaf</tissue>
    </source>
</reference>
<keyword evidence="3" id="KW-0813">Transport</keyword>
<comment type="similarity">
    <text evidence="2">Belongs to the YSL (TC 2.A.67.2) family.</text>
</comment>
<protein>
    <submittedName>
        <fullName evidence="9">Uncharacterized protein</fullName>
    </submittedName>
</protein>
<evidence type="ECO:0000256" key="6">
    <source>
        <dbReference type="ARBA" id="ARBA00023136"/>
    </source>
</evidence>
<proteinExistence type="inferred from homology"/>
<evidence type="ECO:0000256" key="2">
    <source>
        <dbReference type="ARBA" id="ARBA00010276"/>
    </source>
</evidence>
<dbReference type="EMBL" id="JARBHA010000004">
    <property type="protein sequence ID" value="KAJ9702930.1"/>
    <property type="molecule type" value="Genomic_DNA"/>
</dbReference>
<feature type="transmembrane region" description="Helical" evidence="8">
    <location>
        <begin position="152"/>
        <end position="170"/>
    </location>
</feature>
<feature type="transmembrane region" description="Helical" evidence="8">
    <location>
        <begin position="71"/>
        <end position="90"/>
    </location>
</feature>
<dbReference type="Proteomes" id="UP001168098">
    <property type="component" value="Unassembled WGS sequence"/>
</dbReference>
<evidence type="ECO:0000313" key="9">
    <source>
        <dbReference type="EMBL" id="KAJ9702930.1"/>
    </source>
</evidence>
<accession>A0AA39A8G0</accession>
<dbReference type="PANTHER" id="PTHR31645:SF22">
    <property type="entry name" value="METAL-NICOTIANAMINE TRANSPORTER YSL7-RELATED"/>
    <property type="match status" value="1"/>
</dbReference>
<feature type="compositionally biased region" description="Low complexity" evidence="7">
    <location>
        <begin position="16"/>
        <end position="27"/>
    </location>
</feature>
<dbReference type="InterPro" id="IPR045035">
    <property type="entry name" value="YSL-like"/>
</dbReference>
<keyword evidence="5 8" id="KW-1133">Transmembrane helix</keyword>
<sequence length="260" mass="28645">MQVKKKTQGTIVQKDSSSSSATNPSLSYGDQCRTQLFLKDQIPLWVAIVSYGSIAISSPATLSHIFHQLKWYHIVVIYIIAPALAFCNAYGCRLIDWSLASTCGKLAIFVIGSWAGASHGGVLAGLAACGVMMNITYYMTLVSPRSMFMSQMIRTTMGCVVSPCVFWLYYKTFHDIGIPNSVYPAPYALVYRNMVILGVKGFSYLPKNCLMLCYVFFVAAIVINFMTDLLGKKVASFIPFQMAMAIPVRIQISGDLKFGP</sequence>
<evidence type="ECO:0000256" key="1">
    <source>
        <dbReference type="ARBA" id="ARBA00004141"/>
    </source>
</evidence>